<feature type="active site" evidence="5">
    <location>
        <position position="403"/>
    </location>
</feature>
<proteinExistence type="inferred from homology"/>
<comment type="caution">
    <text evidence="7">The sequence shown here is derived from an EMBL/GenBank/DDBJ whole genome shotgun (WGS) entry which is preliminary data.</text>
</comment>
<dbReference type="PROSITE" id="PS01230">
    <property type="entry name" value="TRMA_1"/>
    <property type="match status" value="1"/>
</dbReference>
<dbReference type="Proteomes" id="UP000885931">
    <property type="component" value="Unassembled WGS sequence"/>
</dbReference>
<dbReference type="PROSITE" id="PS50926">
    <property type="entry name" value="TRAM"/>
    <property type="match status" value="1"/>
</dbReference>
<dbReference type="InterPro" id="IPR029063">
    <property type="entry name" value="SAM-dependent_MTases_sf"/>
</dbReference>
<reference evidence="7" key="1">
    <citation type="journal article" date="2020" name="mSystems">
        <title>Genome- and Community-Level Interaction Insights into Carbon Utilization and Element Cycling Functions of Hydrothermarchaeota in Hydrothermal Sediment.</title>
        <authorList>
            <person name="Zhou Z."/>
            <person name="Liu Y."/>
            <person name="Xu W."/>
            <person name="Pan J."/>
            <person name="Luo Z.H."/>
            <person name="Li M."/>
        </authorList>
    </citation>
    <scope>NUCLEOTIDE SEQUENCE [LARGE SCALE GENOMIC DNA]</scope>
    <source>
        <strain evidence="7">HyVt-237</strain>
    </source>
</reference>
<dbReference type="AlphaFoldDB" id="A0A7C1B3D3"/>
<keyword evidence="3 4" id="KW-0949">S-adenosyl-L-methionine</keyword>
<comment type="similarity">
    <text evidence="4">Belongs to the class I-like SAM-binding methyltransferase superfamily. RNA M5U methyltransferase family.</text>
</comment>
<keyword evidence="1 4" id="KW-0489">Methyltransferase</keyword>
<dbReference type="EMBL" id="DRBW01000074">
    <property type="protein sequence ID" value="HDM89959.1"/>
    <property type="molecule type" value="Genomic_DNA"/>
</dbReference>
<dbReference type="InterPro" id="IPR012340">
    <property type="entry name" value="NA-bd_OB-fold"/>
</dbReference>
<evidence type="ECO:0000259" key="6">
    <source>
        <dbReference type="PROSITE" id="PS50926"/>
    </source>
</evidence>
<dbReference type="GO" id="GO:0070041">
    <property type="term" value="F:rRNA (uridine-C5-)-methyltransferase activity"/>
    <property type="evidence" value="ECO:0007669"/>
    <property type="project" value="TreeGrafter"/>
</dbReference>
<feature type="binding site" evidence="4">
    <location>
        <position position="284"/>
    </location>
    <ligand>
        <name>S-adenosyl-L-methionine</name>
        <dbReference type="ChEBI" id="CHEBI:59789"/>
    </ligand>
</feature>
<dbReference type="InterPro" id="IPR030390">
    <property type="entry name" value="MeTrfase_TrmA_AS"/>
</dbReference>
<dbReference type="Gene3D" id="3.40.50.150">
    <property type="entry name" value="Vaccinia Virus protein VP39"/>
    <property type="match status" value="1"/>
</dbReference>
<protein>
    <submittedName>
        <fullName evidence="7">23S rRNA (Uracil(1939)-C(5))-methyltransferase RlmD</fullName>
        <ecNumber evidence="7">2.1.1.190</ecNumber>
    </submittedName>
</protein>
<dbReference type="SUPFAM" id="SSF53335">
    <property type="entry name" value="S-adenosyl-L-methionine-dependent methyltransferases"/>
    <property type="match status" value="1"/>
</dbReference>
<feature type="binding site" evidence="4">
    <location>
        <position position="332"/>
    </location>
    <ligand>
        <name>S-adenosyl-L-methionine</name>
        <dbReference type="ChEBI" id="CHEBI:59789"/>
    </ligand>
</feature>
<sequence>MKEFTRGKKILVEIEDFSVKGDGLSRIGEKPIVVPYSVPGDRLKVRITEVKKTYILGEIDEIISPSEHRIAPRCPHFGECGGCPWQMIDYRAQLAFKRDALVKLLSEFMGTSLPLGEVKRMEEPWFFRNKAQYPLKRLGSGKVIMGFYRKGTNRIVDLEECPVEYRMLNALLKPIKELLSAEKITVFARERNWGKLRYVIMRGSERRGEILVVLVARMQAVSVKLARKIVELDPLHIVGVVENINPSYGNVILGPTFKKILGSESYKEKILGNTFRVSAGSFFQTNVVQAETLLGELRERAGESRYLLDLYSGVGLFAITLADRVQRVIGVEENPFSYFDALHNAYINDQANVEFVQGKAEGVIMTLGKPDVVVLDPPRAGLHDDVIAGLHYMKPERIFYVSCNPRSFVKDALNLIGIGYELIHISPYDFFPHTPHIEVLSEFRLKV</sequence>
<dbReference type="EC" id="2.1.1.190" evidence="7"/>
<gene>
    <name evidence="7" type="primary">rlmD</name>
    <name evidence="7" type="ORF">ENG67_01985</name>
</gene>
<dbReference type="Gene3D" id="2.40.50.1070">
    <property type="match status" value="1"/>
</dbReference>
<dbReference type="NCBIfam" id="TIGR00479">
    <property type="entry name" value="rumA"/>
    <property type="match status" value="1"/>
</dbReference>
<feature type="domain" description="TRAM" evidence="6">
    <location>
        <begin position="3"/>
        <end position="61"/>
    </location>
</feature>
<evidence type="ECO:0000256" key="3">
    <source>
        <dbReference type="ARBA" id="ARBA00022691"/>
    </source>
</evidence>
<accession>A0A7C1B3D3</accession>
<feature type="active site" description="Nucleophile" evidence="4">
    <location>
        <position position="403"/>
    </location>
</feature>
<evidence type="ECO:0000256" key="4">
    <source>
        <dbReference type="PROSITE-ProRule" id="PRU01024"/>
    </source>
</evidence>
<dbReference type="SUPFAM" id="SSF50249">
    <property type="entry name" value="Nucleic acid-binding proteins"/>
    <property type="match status" value="1"/>
</dbReference>
<dbReference type="InterPro" id="IPR010280">
    <property type="entry name" value="U5_MeTrfase_fam"/>
</dbReference>
<keyword evidence="2 4" id="KW-0808">Transferase</keyword>
<dbReference type="Gene3D" id="2.40.50.140">
    <property type="entry name" value="Nucleic acid-binding proteins"/>
    <property type="match status" value="1"/>
</dbReference>
<dbReference type="PROSITE" id="PS51687">
    <property type="entry name" value="SAM_MT_RNA_M5U"/>
    <property type="match status" value="1"/>
</dbReference>
<dbReference type="PANTHER" id="PTHR11061:SF30">
    <property type="entry name" value="TRNA (URACIL(54)-C(5))-METHYLTRANSFERASE"/>
    <property type="match status" value="1"/>
</dbReference>
<feature type="binding site" evidence="4">
    <location>
        <position position="311"/>
    </location>
    <ligand>
        <name>S-adenosyl-L-methionine</name>
        <dbReference type="ChEBI" id="CHEBI:59789"/>
    </ligand>
</feature>
<dbReference type="GO" id="GO:0070475">
    <property type="term" value="P:rRNA base methylation"/>
    <property type="evidence" value="ECO:0007669"/>
    <property type="project" value="TreeGrafter"/>
</dbReference>
<name>A0A7C1B3D3_UNCW3</name>
<dbReference type="Pfam" id="PF01938">
    <property type="entry name" value="TRAM"/>
    <property type="match status" value="1"/>
</dbReference>
<feature type="binding site" evidence="4">
    <location>
        <position position="376"/>
    </location>
    <ligand>
        <name>S-adenosyl-L-methionine</name>
        <dbReference type="ChEBI" id="CHEBI:59789"/>
    </ligand>
</feature>
<evidence type="ECO:0000256" key="2">
    <source>
        <dbReference type="ARBA" id="ARBA00022679"/>
    </source>
</evidence>
<evidence type="ECO:0000256" key="1">
    <source>
        <dbReference type="ARBA" id="ARBA00022603"/>
    </source>
</evidence>
<dbReference type="PANTHER" id="PTHR11061">
    <property type="entry name" value="RNA M5U METHYLTRANSFERASE"/>
    <property type="match status" value="1"/>
</dbReference>
<evidence type="ECO:0000256" key="5">
    <source>
        <dbReference type="PROSITE-ProRule" id="PRU10015"/>
    </source>
</evidence>
<evidence type="ECO:0000313" key="7">
    <source>
        <dbReference type="EMBL" id="HDM89959.1"/>
    </source>
</evidence>
<dbReference type="InterPro" id="IPR002792">
    <property type="entry name" value="TRAM_dom"/>
</dbReference>
<dbReference type="CDD" id="cd02440">
    <property type="entry name" value="AdoMet_MTases"/>
    <property type="match status" value="1"/>
</dbReference>
<dbReference type="Pfam" id="PF05958">
    <property type="entry name" value="tRNA_U5-meth_tr"/>
    <property type="match status" value="1"/>
</dbReference>
<organism evidence="7">
    <name type="scientific">candidate division WOR-3 bacterium</name>
    <dbReference type="NCBI Taxonomy" id="2052148"/>
    <lineage>
        <taxon>Bacteria</taxon>
        <taxon>Bacteria division WOR-3</taxon>
    </lineage>
</organism>